<dbReference type="EMBL" id="JBHUFZ010000003">
    <property type="protein sequence ID" value="MFD1888845.1"/>
    <property type="molecule type" value="Genomic_DNA"/>
</dbReference>
<keyword evidence="1" id="KW-1133">Transmembrane helix</keyword>
<evidence type="ECO:0000313" key="4">
    <source>
        <dbReference type="Proteomes" id="UP001597326"/>
    </source>
</evidence>
<feature type="signal peptide" evidence="2">
    <location>
        <begin position="1"/>
        <end position="26"/>
    </location>
</feature>
<feature type="transmembrane region" description="Helical" evidence="1">
    <location>
        <begin position="175"/>
        <end position="195"/>
    </location>
</feature>
<accession>A0ABW4RS36</accession>
<evidence type="ECO:0000256" key="2">
    <source>
        <dbReference type="SAM" id="SignalP"/>
    </source>
</evidence>
<keyword evidence="2" id="KW-0732">Signal</keyword>
<evidence type="ECO:0000256" key="1">
    <source>
        <dbReference type="SAM" id="Phobius"/>
    </source>
</evidence>
<protein>
    <recommendedName>
        <fullName evidence="5">Gram-positive cocci surface proteins LPxTG domain-containing protein</fullName>
    </recommendedName>
</protein>
<name>A0ABW4RS36_9ACTN</name>
<dbReference type="Proteomes" id="UP001597326">
    <property type="component" value="Unassembled WGS sequence"/>
</dbReference>
<evidence type="ECO:0000313" key="3">
    <source>
        <dbReference type="EMBL" id="MFD1888845.1"/>
    </source>
</evidence>
<keyword evidence="1" id="KW-0472">Membrane</keyword>
<sequence>MQTLRTALATTAALAALASAPLAAQAAPMNDATDCLDQGKVWLAIQDSKGELLVNRCVEKAATGSQLLTDAGVKVTKDAKGFVCAMEGEPATCPAKFDGNYWHYWLGTKDGGWKMSEKGADNSVPAAGTLEGWCYGKECSMPAVASLPAATDASASPSASAEATAPAGESKGTPWGVITTVAVLALAAIAGLVLARRRKA</sequence>
<organism evidence="3 4">
    <name type="scientific">Luteococcus peritonei</name>
    <dbReference type="NCBI Taxonomy" id="88874"/>
    <lineage>
        <taxon>Bacteria</taxon>
        <taxon>Bacillati</taxon>
        <taxon>Actinomycetota</taxon>
        <taxon>Actinomycetes</taxon>
        <taxon>Propionibacteriales</taxon>
        <taxon>Propionibacteriaceae</taxon>
        <taxon>Luteococcus</taxon>
    </lineage>
</organism>
<dbReference type="RefSeq" id="WP_343871924.1">
    <property type="nucleotide sequence ID" value="NZ_BAAAIX010000003.1"/>
</dbReference>
<keyword evidence="4" id="KW-1185">Reference proteome</keyword>
<reference evidence="4" key="1">
    <citation type="journal article" date="2019" name="Int. J. Syst. Evol. Microbiol.">
        <title>The Global Catalogue of Microorganisms (GCM) 10K type strain sequencing project: providing services to taxonomists for standard genome sequencing and annotation.</title>
        <authorList>
            <consortium name="The Broad Institute Genomics Platform"/>
            <consortium name="The Broad Institute Genome Sequencing Center for Infectious Disease"/>
            <person name="Wu L."/>
            <person name="Ma J."/>
        </authorList>
    </citation>
    <scope>NUCLEOTIDE SEQUENCE [LARGE SCALE GENOMIC DNA]</scope>
    <source>
        <strain evidence="4">CAIM 431</strain>
    </source>
</reference>
<proteinExistence type="predicted"/>
<gene>
    <name evidence="3" type="ORF">ACFSCS_01420</name>
</gene>
<evidence type="ECO:0008006" key="5">
    <source>
        <dbReference type="Google" id="ProtNLM"/>
    </source>
</evidence>
<feature type="chain" id="PRO_5047030473" description="Gram-positive cocci surface proteins LPxTG domain-containing protein" evidence="2">
    <location>
        <begin position="27"/>
        <end position="200"/>
    </location>
</feature>
<keyword evidence="1" id="KW-0812">Transmembrane</keyword>
<comment type="caution">
    <text evidence="3">The sequence shown here is derived from an EMBL/GenBank/DDBJ whole genome shotgun (WGS) entry which is preliminary data.</text>
</comment>